<evidence type="ECO:0000313" key="1">
    <source>
        <dbReference type="EMBL" id="KAJ3128552.1"/>
    </source>
</evidence>
<comment type="caution">
    <text evidence="1">The sequence shown here is derived from an EMBL/GenBank/DDBJ whole genome shotgun (WGS) entry which is preliminary data.</text>
</comment>
<reference evidence="1" key="1">
    <citation type="submission" date="2020-05" db="EMBL/GenBank/DDBJ databases">
        <title>Phylogenomic resolution of chytrid fungi.</title>
        <authorList>
            <person name="Stajich J.E."/>
            <person name="Amses K."/>
            <person name="Simmons R."/>
            <person name="Seto K."/>
            <person name="Myers J."/>
            <person name="Bonds A."/>
            <person name="Quandt C.A."/>
            <person name="Barry K."/>
            <person name="Liu P."/>
            <person name="Grigoriev I."/>
            <person name="Longcore J.E."/>
            <person name="James T.Y."/>
        </authorList>
    </citation>
    <scope>NUCLEOTIDE SEQUENCE</scope>
    <source>
        <strain evidence="1">JEL0513</strain>
    </source>
</reference>
<dbReference type="EMBL" id="JADGJH010000459">
    <property type="protein sequence ID" value="KAJ3128552.1"/>
    <property type="molecule type" value="Genomic_DNA"/>
</dbReference>
<sequence>MYVVRDHYDPKTPARGQHAEKEILKIPNVAGSATAADIDAVPLPNTSLSKNPAECRLQTESCGVRLVARTEYVKAAKWLALGKARFFASPDGFEEPMDVDVDVRFSKNRMCAVRLVSGRVGLVFHNFQLAKYAISFGDVVVGSLSDGGQEMAGVDVEVPVVEIVRVRRVDEMRVNTKKADALGMTVDEVDCAVAHTLFAFDIWRKTDIGN</sequence>
<evidence type="ECO:0000313" key="2">
    <source>
        <dbReference type="Proteomes" id="UP001211907"/>
    </source>
</evidence>
<gene>
    <name evidence="1" type="ORF">HK100_009112</name>
</gene>
<keyword evidence="2" id="KW-1185">Reference proteome</keyword>
<dbReference type="Proteomes" id="UP001211907">
    <property type="component" value="Unassembled WGS sequence"/>
</dbReference>
<accession>A0AAD5XJG4</accession>
<proteinExistence type="predicted"/>
<dbReference type="AlphaFoldDB" id="A0AAD5XJG4"/>
<protein>
    <submittedName>
        <fullName evidence="1">Uncharacterized protein</fullName>
    </submittedName>
</protein>
<organism evidence="1 2">
    <name type="scientific">Physocladia obscura</name>
    <dbReference type="NCBI Taxonomy" id="109957"/>
    <lineage>
        <taxon>Eukaryota</taxon>
        <taxon>Fungi</taxon>
        <taxon>Fungi incertae sedis</taxon>
        <taxon>Chytridiomycota</taxon>
        <taxon>Chytridiomycota incertae sedis</taxon>
        <taxon>Chytridiomycetes</taxon>
        <taxon>Chytridiales</taxon>
        <taxon>Chytriomycetaceae</taxon>
        <taxon>Physocladia</taxon>
    </lineage>
</organism>
<name>A0AAD5XJG4_9FUNG</name>